<comment type="caution">
    <text evidence="2">The sequence shown here is derived from an EMBL/GenBank/DDBJ whole genome shotgun (WGS) entry which is preliminary data.</text>
</comment>
<feature type="region of interest" description="Disordered" evidence="1">
    <location>
        <begin position="212"/>
        <end position="232"/>
    </location>
</feature>
<organism evidence="2 3">
    <name type="scientific">Pseudonocardia kongjuensis</name>
    <dbReference type="NCBI Taxonomy" id="102227"/>
    <lineage>
        <taxon>Bacteria</taxon>
        <taxon>Bacillati</taxon>
        <taxon>Actinomycetota</taxon>
        <taxon>Actinomycetes</taxon>
        <taxon>Pseudonocardiales</taxon>
        <taxon>Pseudonocardiaceae</taxon>
        <taxon>Pseudonocardia</taxon>
    </lineage>
</organism>
<reference evidence="3" key="1">
    <citation type="journal article" date="2019" name="Int. J. Syst. Evol. Microbiol.">
        <title>The Global Catalogue of Microorganisms (GCM) 10K type strain sequencing project: providing services to taxonomists for standard genome sequencing and annotation.</title>
        <authorList>
            <consortium name="The Broad Institute Genomics Platform"/>
            <consortium name="The Broad Institute Genome Sequencing Center for Infectious Disease"/>
            <person name="Wu L."/>
            <person name="Ma J."/>
        </authorList>
    </citation>
    <scope>NUCLEOTIDE SEQUENCE [LARGE SCALE GENOMIC DNA]</scope>
    <source>
        <strain evidence="3">JCM 11896</strain>
    </source>
</reference>
<keyword evidence="3" id="KW-1185">Reference proteome</keyword>
<name>A0ABP4I750_9PSEU</name>
<dbReference type="RefSeq" id="WP_344018341.1">
    <property type="nucleotide sequence ID" value="NZ_BAAAJK010000003.1"/>
</dbReference>
<proteinExistence type="predicted"/>
<dbReference type="Proteomes" id="UP001501414">
    <property type="component" value="Unassembled WGS sequence"/>
</dbReference>
<dbReference type="EMBL" id="BAAAJK010000003">
    <property type="protein sequence ID" value="GAA1381712.1"/>
    <property type="molecule type" value="Genomic_DNA"/>
</dbReference>
<accession>A0ABP4I750</accession>
<sequence>MSGGTGSAGATGGTGATGATGATGLTGLTGSAGLTGLTGSAGLTGLTGSAGLTGAAGARRVPAVGGLAGGVGTTTVARALRARDLGVVGGTDLLPDVLLCRDTVAGLAAAARVAPRPGPGAPVLALHPGWTEPDGFDAAAAGPGWAAVVALPAVPGWTRSPDPWSDAGTVLIRSAPSTAVRRYAEALGRIVAALTAGDRLAHPLVAGTGGGLRPLRGAVPLPRTGPGDPCDR</sequence>
<gene>
    <name evidence="2" type="ORF">GCM10009613_08220</name>
</gene>
<evidence type="ECO:0000256" key="1">
    <source>
        <dbReference type="SAM" id="MobiDB-lite"/>
    </source>
</evidence>
<evidence type="ECO:0000313" key="2">
    <source>
        <dbReference type="EMBL" id="GAA1381712.1"/>
    </source>
</evidence>
<evidence type="ECO:0000313" key="3">
    <source>
        <dbReference type="Proteomes" id="UP001501414"/>
    </source>
</evidence>
<evidence type="ECO:0008006" key="4">
    <source>
        <dbReference type="Google" id="ProtNLM"/>
    </source>
</evidence>
<protein>
    <recommendedName>
        <fullName evidence="4">Collagen-like protein</fullName>
    </recommendedName>
</protein>